<dbReference type="InterPro" id="IPR004358">
    <property type="entry name" value="Sig_transdc_His_kin-like_C"/>
</dbReference>
<dbReference type="PRINTS" id="PR00344">
    <property type="entry name" value="BCTRLSENSOR"/>
</dbReference>
<dbReference type="InterPro" id="IPR003661">
    <property type="entry name" value="HisK_dim/P_dom"/>
</dbReference>
<evidence type="ECO:0000313" key="15">
    <source>
        <dbReference type="EMBL" id="WZW98570.1"/>
    </source>
</evidence>
<dbReference type="Gene3D" id="3.30.565.10">
    <property type="entry name" value="Histidine kinase-like ATPase, C-terminal domain"/>
    <property type="match status" value="1"/>
</dbReference>
<dbReference type="CDD" id="cd00075">
    <property type="entry name" value="HATPase"/>
    <property type="match status" value="1"/>
</dbReference>
<evidence type="ECO:0000256" key="9">
    <source>
        <dbReference type="ARBA" id="ARBA00023012"/>
    </source>
</evidence>
<keyword evidence="16" id="KW-1185">Reference proteome</keyword>
<accession>A0ABZ3C9Y7</accession>
<dbReference type="PANTHER" id="PTHR45436">
    <property type="entry name" value="SENSOR HISTIDINE KINASE YKOH"/>
    <property type="match status" value="1"/>
</dbReference>
<dbReference type="SUPFAM" id="SSF47384">
    <property type="entry name" value="Homodimeric domain of signal transducing histidine kinase"/>
    <property type="match status" value="1"/>
</dbReference>
<evidence type="ECO:0000256" key="1">
    <source>
        <dbReference type="ARBA" id="ARBA00000085"/>
    </source>
</evidence>
<dbReference type="GO" id="GO:0016301">
    <property type="term" value="F:kinase activity"/>
    <property type="evidence" value="ECO:0007669"/>
    <property type="project" value="UniProtKB-KW"/>
</dbReference>
<dbReference type="InterPro" id="IPR036890">
    <property type="entry name" value="HATPase_C_sf"/>
</dbReference>
<evidence type="ECO:0000313" key="16">
    <source>
        <dbReference type="Proteomes" id="UP001434337"/>
    </source>
</evidence>
<dbReference type="CDD" id="cd00082">
    <property type="entry name" value="HisKA"/>
    <property type="match status" value="1"/>
</dbReference>
<comment type="subcellular location">
    <subcellularLocation>
        <location evidence="2">Cell membrane</location>
    </subcellularLocation>
</comment>
<dbReference type="SMART" id="SM00387">
    <property type="entry name" value="HATPase_c"/>
    <property type="match status" value="1"/>
</dbReference>
<evidence type="ECO:0000256" key="10">
    <source>
        <dbReference type="ARBA" id="ARBA00023136"/>
    </source>
</evidence>
<dbReference type="SMART" id="SM00388">
    <property type="entry name" value="HisKA"/>
    <property type="match status" value="1"/>
</dbReference>
<feature type="compositionally biased region" description="Polar residues" evidence="11">
    <location>
        <begin position="372"/>
        <end position="381"/>
    </location>
</feature>
<dbReference type="Pfam" id="PF00512">
    <property type="entry name" value="HisKA"/>
    <property type="match status" value="1"/>
</dbReference>
<keyword evidence="9" id="KW-0902">Two-component regulatory system</keyword>
<evidence type="ECO:0000256" key="11">
    <source>
        <dbReference type="SAM" id="MobiDB-lite"/>
    </source>
</evidence>
<keyword evidence="6 12" id="KW-0812">Transmembrane</keyword>
<comment type="catalytic activity">
    <reaction evidence="1">
        <text>ATP + protein L-histidine = ADP + protein N-phospho-L-histidine.</text>
        <dbReference type="EC" id="2.7.13.3"/>
    </reaction>
</comment>
<feature type="domain" description="Histidine kinase" evidence="13">
    <location>
        <begin position="156"/>
        <end position="370"/>
    </location>
</feature>
<feature type="domain" description="HAMP" evidence="14">
    <location>
        <begin position="95"/>
        <end position="148"/>
    </location>
</feature>
<dbReference type="CDD" id="cd06225">
    <property type="entry name" value="HAMP"/>
    <property type="match status" value="1"/>
</dbReference>
<feature type="region of interest" description="Disordered" evidence="11">
    <location>
        <begin position="348"/>
        <end position="381"/>
    </location>
</feature>
<evidence type="ECO:0000256" key="3">
    <source>
        <dbReference type="ARBA" id="ARBA00012438"/>
    </source>
</evidence>
<keyword evidence="7 15" id="KW-0418">Kinase</keyword>
<proteinExistence type="predicted"/>
<dbReference type="PROSITE" id="PS50885">
    <property type="entry name" value="HAMP"/>
    <property type="match status" value="1"/>
</dbReference>
<name>A0ABZ3C9Y7_9ACTN</name>
<dbReference type="Proteomes" id="UP001434337">
    <property type="component" value="Chromosome"/>
</dbReference>
<dbReference type="Pfam" id="PF00672">
    <property type="entry name" value="HAMP"/>
    <property type="match status" value="1"/>
</dbReference>
<feature type="transmembrane region" description="Helical" evidence="12">
    <location>
        <begin position="70"/>
        <end position="93"/>
    </location>
</feature>
<keyword evidence="8 12" id="KW-1133">Transmembrane helix</keyword>
<evidence type="ECO:0000259" key="14">
    <source>
        <dbReference type="PROSITE" id="PS50885"/>
    </source>
</evidence>
<evidence type="ECO:0000256" key="6">
    <source>
        <dbReference type="ARBA" id="ARBA00022692"/>
    </source>
</evidence>
<dbReference type="PROSITE" id="PS50109">
    <property type="entry name" value="HIS_KIN"/>
    <property type="match status" value="1"/>
</dbReference>
<evidence type="ECO:0000256" key="12">
    <source>
        <dbReference type="SAM" id="Phobius"/>
    </source>
</evidence>
<evidence type="ECO:0000256" key="2">
    <source>
        <dbReference type="ARBA" id="ARBA00004236"/>
    </source>
</evidence>
<dbReference type="Pfam" id="PF02518">
    <property type="entry name" value="HATPase_c"/>
    <property type="match status" value="1"/>
</dbReference>
<dbReference type="EMBL" id="CP115965">
    <property type="protein sequence ID" value="WZW98570.1"/>
    <property type="molecule type" value="Genomic_DNA"/>
</dbReference>
<dbReference type="RefSeq" id="WP_342372583.1">
    <property type="nucleotide sequence ID" value="NZ_CP115965.1"/>
</dbReference>
<dbReference type="InterPro" id="IPR050428">
    <property type="entry name" value="TCS_sensor_his_kinase"/>
</dbReference>
<reference evidence="15 16" key="1">
    <citation type="journal article" date="2023" name="Environ Microbiome">
        <title>A coral-associated actinobacterium mitigates coral bleaching under heat stress.</title>
        <authorList>
            <person name="Li J."/>
            <person name="Zou Y."/>
            <person name="Li Q."/>
            <person name="Zhang J."/>
            <person name="Bourne D.G."/>
            <person name="Lyu Y."/>
            <person name="Liu C."/>
            <person name="Zhang S."/>
        </authorList>
    </citation>
    <scope>NUCLEOTIDE SEQUENCE [LARGE SCALE GENOMIC DNA]</scope>
    <source>
        <strain evidence="15 16">SCSIO 13291</strain>
    </source>
</reference>
<keyword evidence="10 12" id="KW-0472">Membrane</keyword>
<evidence type="ECO:0000256" key="7">
    <source>
        <dbReference type="ARBA" id="ARBA00022777"/>
    </source>
</evidence>
<gene>
    <name evidence="15" type="ORF">PCC79_17065</name>
</gene>
<dbReference type="SUPFAM" id="SSF55874">
    <property type="entry name" value="ATPase domain of HSP90 chaperone/DNA topoisomerase II/histidine kinase"/>
    <property type="match status" value="1"/>
</dbReference>
<dbReference type="InterPro" id="IPR003660">
    <property type="entry name" value="HAMP_dom"/>
</dbReference>
<dbReference type="Gene3D" id="6.10.340.10">
    <property type="match status" value="1"/>
</dbReference>
<organism evidence="15 16">
    <name type="scientific">Propioniciclava soli</name>
    <dbReference type="NCBI Taxonomy" id="2775081"/>
    <lineage>
        <taxon>Bacteria</taxon>
        <taxon>Bacillati</taxon>
        <taxon>Actinomycetota</taxon>
        <taxon>Actinomycetes</taxon>
        <taxon>Propionibacteriales</taxon>
        <taxon>Propionibacteriaceae</taxon>
        <taxon>Propioniciclava</taxon>
    </lineage>
</organism>
<keyword evidence="5" id="KW-0808">Transferase</keyword>
<dbReference type="PANTHER" id="PTHR45436:SF5">
    <property type="entry name" value="SENSOR HISTIDINE KINASE TRCS"/>
    <property type="match status" value="1"/>
</dbReference>
<dbReference type="InterPro" id="IPR003594">
    <property type="entry name" value="HATPase_dom"/>
</dbReference>
<evidence type="ECO:0000256" key="8">
    <source>
        <dbReference type="ARBA" id="ARBA00022989"/>
    </source>
</evidence>
<evidence type="ECO:0000259" key="13">
    <source>
        <dbReference type="PROSITE" id="PS50109"/>
    </source>
</evidence>
<evidence type="ECO:0000256" key="4">
    <source>
        <dbReference type="ARBA" id="ARBA00022553"/>
    </source>
</evidence>
<sequence length="381" mass="40748">MTRPFHAVGAWRLGTKLFVAQAIVLFAIVASAGLTAAIIGPPLFHAHLLDTGHPPDSPEIVHIERAFADASMISLTVGLLVALAASLGISWYLTRRIGHPVELLTQAAGRLSRGDYDARVTVTGGGPELSTLGDTFNTMADRLGDVENTRRRLLSDLAHEMRTPIATLNAHLEGIADGVLTWDDNTQAVVEQQAQRLTRLARDLDEVSRAEEGRIELQTSVQPLTDLVEPAIRQARHAYDTKGVTLTVRVDDVPVRADPQRVAQILGNLLTNALRHTPQGRRVDVTSTSTPDAVTISVADTGQGMTAEQLAHIFERFYRGDAAREADKGGSGIGLTIAKALAEAHGGSLTATSDGEGTGATLRLTLPRETHQSGSSTLRWG</sequence>
<dbReference type="InterPro" id="IPR005467">
    <property type="entry name" value="His_kinase_dom"/>
</dbReference>
<dbReference type="SUPFAM" id="SSF158472">
    <property type="entry name" value="HAMP domain-like"/>
    <property type="match status" value="1"/>
</dbReference>
<protein>
    <recommendedName>
        <fullName evidence="3">histidine kinase</fullName>
        <ecNumber evidence="3">2.7.13.3</ecNumber>
    </recommendedName>
</protein>
<dbReference type="Gene3D" id="1.10.287.130">
    <property type="match status" value="1"/>
</dbReference>
<dbReference type="SMART" id="SM00304">
    <property type="entry name" value="HAMP"/>
    <property type="match status" value="1"/>
</dbReference>
<evidence type="ECO:0000256" key="5">
    <source>
        <dbReference type="ARBA" id="ARBA00022679"/>
    </source>
</evidence>
<dbReference type="InterPro" id="IPR036097">
    <property type="entry name" value="HisK_dim/P_sf"/>
</dbReference>
<keyword evidence="4" id="KW-0597">Phosphoprotein</keyword>
<dbReference type="EC" id="2.7.13.3" evidence="3"/>